<dbReference type="PROSITE" id="PS51755">
    <property type="entry name" value="OMPR_PHOB"/>
    <property type="match status" value="1"/>
</dbReference>
<dbReference type="GO" id="GO:0000976">
    <property type="term" value="F:transcription cis-regulatory region binding"/>
    <property type="evidence" value="ECO:0007669"/>
    <property type="project" value="TreeGrafter"/>
</dbReference>
<feature type="DNA-binding region" description="OmpR/PhoB-type" evidence="10">
    <location>
        <begin position="138"/>
        <end position="238"/>
    </location>
</feature>
<dbReference type="RefSeq" id="WP_114580863.1">
    <property type="nucleotide sequence ID" value="NZ_QPMH01000003.1"/>
</dbReference>
<dbReference type="EMBL" id="QPMH01000003">
    <property type="protein sequence ID" value="RDD62913.1"/>
    <property type="molecule type" value="Genomic_DNA"/>
</dbReference>
<sequence>MTKTPHILVVDDNRDIRDALKQYLAKHDLRVSLAGNAADARRLLDSAAVDLVVLDIMMPGEDGLSLCRWLRGAGEVPVIILTAMAEDTDRVVGLEVGADDYVTKPFNPRELLARIKAVLRRTHSLPPRNGSSATEGGESRLCFDRWTLDLSRRELVDADGVGVPLSTGEFMLLSAFVNHPGRVLTRDQLLDLTRGREAAAFDRSIDNQVSRLRKKVEEDPRQPRLIKTHWGGGYSLTAEVRPE</sequence>
<keyword evidence="4" id="KW-0902">Two-component regulatory system</keyword>
<dbReference type="Pfam" id="PF00486">
    <property type="entry name" value="Trans_reg_C"/>
    <property type="match status" value="1"/>
</dbReference>
<keyword evidence="2" id="KW-0963">Cytoplasm</keyword>
<dbReference type="Proteomes" id="UP000253941">
    <property type="component" value="Unassembled WGS sequence"/>
</dbReference>
<keyword evidence="5" id="KW-0805">Transcription regulation</keyword>
<dbReference type="PROSITE" id="PS50110">
    <property type="entry name" value="RESPONSE_REGULATORY"/>
    <property type="match status" value="1"/>
</dbReference>
<organism evidence="13 14">
    <name type="scientific">Ferruginivarius sediminum</name>
    <dbReference type="NCBI Taxonomy" id="2661937"/>
    <lineage>
        <taxon>Bacteria</taxon>
        <taxon>Pseudomonadati</taxon>
        <taxon>Pseudomonadota</taxon>
        <taxon>Alphaproteobacteria</taxon>
        <taxon>Rhodospirillales</taxon>
        <taxon>Rhodospirillaceae</taxon>
        <taxon>Ferruginivarius</taxon>
    </lineage>
</organism>
<comment type="subcellular location">
    <subcellularLocation>
        <location evidence="1">Cytoplasm</location>
    </subcellularLocation>
</comment>
<dbReference type="Pfam" id="PF00072">
    <property type="entry name" value="Response_reg"/>
    <property type="match status" value="1"/>
</dbReference>
<gene>
    <name evidence="13" type="ORF">DRB17_03820</name>
</gene>
<dbReference type="InterPro" id="IPR011006">
    <property type="entry name" value="CheY-like_superfamily"/>
</dbReference>
<dbReference type="Gene3D" id="1.10.10.10">
    <property type="entry name" value="Winged helix-like DNA-binding domain superfamily/Winged helix DNA-binding domain"/>
    <property type="match status" value="1"/>
</dbReference>
<dbReference type="Gene3D" id="6.10.250.690">
    <property type="match status" value="1"/>
</dbReference>
<keyword evidence="3 9" id="KW-0597">Phosphoprotein</keyword>
<evidence type="ECO:0000256" key="2">
    <source>
        <dbReference type="ARBA" id="ARBA00022490"/>
    </source>
</evidence>
<evidence type="ECO:0000256" key="5">
    <source>
        <dbReference type="ARBA" id="ARBA00023015"/>
    </source>
</evidence>
<dbReference type="SUPFAM" id="SSF46894">
    <property type="entry name" value="C-terminal effector domain of the bipartite response regulators"/>
    <property type="match status" value="1"/>
</dbReference>
<keyword evidence="6 10" id="KW-0238">DNA-binding</keyword>
<dbReference type="AlphaFoldDB" id="A0A369TC60"/>
<accession>A0A369TC60</accession>
<evidence type="ECO:0000256" key="1">
    <source>
        <dbReference type="ARBA" id="ARBA00004496"/>
    </source>
</evidence>
<dbReference type="InterPro" id="IPR036388">
    <property type="entry name" value="WH-like_DNA-bd_sf"/>
</dbReference>
<dbReference type="SMART" id="SM00862">
    <property type="entry name" value="Trans_reg_C"/>
    <property type="match status" value="1"/>
</dbReference>
<evidence type="ECO:0000256" key="8">
    <source>
        <dbReference type="ARBA" id="ARBA00067337"/>
    </source>
</evidence>
<name>A0A369TC60_9PROT</name>
<keyword evidence="14" id="KW-1185">Reference proteome</keyword>
<evidence type="ECO:0000256" key="4">
    <source>
        <dbReference type="ARBA" id="ARBA00023012"/>
    </source>
</evidence>
<evidence type="ECO:0000256" key="7">
    <source>
        <dbReference type="ARBA" id="ARBA00023163"/>
    </source>
</evidence>
<dbReference type="Gene3D" id="3.40.50.2300">
    <property type="match status" value="1"/>
</dbReference>
<dbReference type="GO" id="GO:0000156">
    <property type="term" value="F:phosphorelay response regulator activity"/>
    <property type="evidence" value="ECO:0007669"/>
    <property type="project" value="TreeGrafter"/>
</dbReference>
<feature type="modified residue" description="4-aspartylphosphate" evidence="9">
    <location>
        <position position="55"/>
    </location>
</feature>
<evidence type="ECO:0000256" key="3">
    <source>
        <dbReference type="ARBA" id="ARBA00022553"/>
    </source>
</evidence>
<dbReference type="FunFam" id="1.10.10.10:FF:000099">
    <property type="entry name" value="Two-component system response regulator TorR"/>
    <property type="match status" value="1"/>
</dbReference>
<dbReference type="GO" id="GO:0005829">
    <property type="term" value="C:cytosol"/>
    <property type="evidence" value="ECO:0007669"/>
    <property type="project" value="TreeGrafter"/>
</dbReference>
<dbReference type="GO" id="GO:0006355">
    <property type="term" value="P:regulation of DNA-templated transcription"/>
    <property type="evidence" value="ECO:0007669"/>
    <property type="project" value="InterPro"/>
</dbReference>
<protein>
    <recommendedName>
        <fullName evidence="8">Regulatory protein VirG</fullName>
    </recommendedName>
</protein>
<dbReference type="PANTHER" id="PTHR48111">
    <property type="entry name" value="REGULATOR OF RPOS"/>
    <property type="match status" value="1"/>
</dbReference>
<dbReference type="InterPro" id="IPR001789">
    <property type="entry name" value="Sig_transdc_resp-reg_receiver"/>
</dbReference>
<dbReference type="InterPro" id="IPR001867">
    <property type="entry name" value="OmpR/PhoB-type_DNA-bd"/>
</dbReference>
<dbReference type="InterPro" id="IPR016032">
    <property type="entry name" value="Sig_transdc_resp-reg_C-effctor"/>
</dbReference>
<evidence type="ECO:0000313" key="13">
    <source>
        <dbReference type="EMBL" id="RDD62913.1"/>
    </source>
</evidence>
<dbReference type="CDD" id="cd00383">
    <property type="entry name" value="trans_reg_C"/>
    <property type="match status" value="1"/>
</dbReference>
<dbReference type="SUPFAM" id="SSF52172">
    <property type="entry name" value="CheY-like"/>
    <property type="match status" value="1"/>
</dbReference>
<proteinExistence type="predicted"/>
<evidence type="ECO:0000256" key="6">
    <source>
        <dbReference type="ARBA" id="ARBA00023125"/>
    </source>
</evidence>
<keyword evidence="7" id="KW-0804">Transcription</keyword>
<feature type="domain" description="OmpR/PhoB-type" evidence="12">
    <location>
        <begin position="138"/>
        <end position="238"/>
    </location>
</feature>
<dbReference type="InterPro" id="IPR039420">
    <property type="entry name" value="WalR-like"/>
</dbReference>
<dbReference type="FunFam" id="3.40.50.2300:FF:000001">
    <property type="entry name" value="DNA-binding response regulator PhoB"/>
    <property type="match status" value="1"/>
</dbReference>
<evidence type="ECO:0000256" key="9">
    <source>
        <dbReference type="PROSITE-ProRule" id="PRU00169"/>
    </source>
</evidence>
<comment type="caution">
    <text evidence="13">The sequence shown here is derived from an EMBL/GenBank/DDBJ whole genome shotgun (WGS) entry which is preliminary data.</text>
</comment>
<evidence type="ECO:0000259" key="11">
    <source>
        <dbReference type="PROSITE" id="PS50110"/>
    </source>
</evidence>
<dbReference type="SMART" id="SM00448">
    <property type="entry name" value="REC"/>
    <property type="match status" value="1"/>
</dbReference>
<dbReference type="GO" id="GO:0032993">
    <property type="term" value="C:protein-DNA complex"/>
    <property type="evidence" value="ECO:0007669"/>
    <property type="project" value="TreeGrafter"/>
</dbReference>
<evidence type="ECO:0000259" key="12">
    <source>
        <dbReference type="PROSITE" id="PS51755"/>
    </source>
</evidence>
<dbReference type="PANTHER" id="PTHR48111:SF4">
    <property type="entry name" value="DNA-BINDING DUAL TRANSCRIPTIONAL REGULATOR OMPR"/>
    <property type="match status" value="1"/>
</dbReference>
<feature type="domain" description="Response regulatory" evidence="11">
    <location>
        <begin position="6"/>
        <end position="119"/>
    </location>
</feature>
<evidence type="ECO:0000313" key="14">
    <source>
        <dbReference type="Proteomes" id="UP000253941"/>
    </source>
</evidence>
<reference evidence="13 14" key="1">
    <citation type="submission" date="2018-07" db="EMBL/GenBank/DDBJ databases">
        <title>Venubactetium sediminum gen. nov., sp. nov., isolated from a marine solar saltern.</title>
        <authorList>
            <person name="Wang S."/>
        </authorList>
    </citation>
    <scope>NUCLEOTIDE SEQUENCE [LARGE SCALE GENOMIC DNA]</scope>
    <source>
        <strain evidence="13 14">WD2A32</strain>
    </source>
</reference>
<evidence type="ECO:0000256" key="10">
    <source>
        <dbReference type="PROSITE-ProRule" id="PRU01091"/>
    </source>
</evidence>